<accession>A0A8I1YEI7</accession>
<evidence type="ECO:0000313" key="1">
    <source>
        <dbReference type="EMBL" id="MBP1297149.1"/>
    </source>
</evidence>
<sequence>MGILLPVFLQSDIELIDRRIESGYVQQKGDLI</sequence>
<name>A0A8I1YEI7_BRAEL</name>
<organism evidence="1 2">
    <name type="scientific">Bradyrhizobium elkanii</name>
    <dbReference type="NCBI Taxonomy" id="29448"/>
    <lineage>
        <taxon>Bacteria</taxon>
        <taxon>Pseudomonadati</taxon>
        <taxon>Pseudomonadota</taxon>
        <taxon>Alphaproteobacteria</taxon>
        <taxon>Hyphomicrobiales</taxon>
        <taxon>Nitrobacteraceae</taxon>
        <taxon>Bradyrhizobium</taxon>
    </lineage>
</organism>
<dbReference type="EMBL" id="JAFICZ010000001">
    <property type="protein sequence ID" value="MBP1297149.1"/>
    <property type="molecule type" value="Genomic_DNA"/>
</dbReference>
<evidence type="ECO:0000313" key="2">
    <source>
        <dbReference type="Proteomes" id="UP000673383"/>
    </source>
</evidence>
<gene>
    <name evidence="1" type="ORF">JOH49_006902</name>
</gene>
<proteinExistence type="predicted"/>
<reference evidence="1" key="1">
    <citation type="submission" date="2021-02" db="EMBL/GenBank/DDBJ databases">
        <title>Genomic Encyclopedia of Type Strains, Phase IV (KMG-V): Genome sequencing to study the core and pangenomes of soil and plant-associated prokaryotes.</title>
        <authorList>
            <person name="Whitman W."/>
        </authorList>
    </citation>
    <scope>NUCLEOTIDE SEQUENCE</scope>
    <source>
        <strain evidence="1">USDA 406</strain>
    </source>
</reference>
<protein>
    <submittedName>
        <fullName evidence="1">Uncharacterized protein</fullName>
    </submittedName>
</protein>
<dbReference type="AlphaFoldDB" id="A0A8I1YEI7"/>
<dbReference type="Proteomes" id="UP000673383">
    <property type="component" value="Unassembled WGS sequence"/>
</dbReference>
<comment type="caution">
    <text evidence="1">The sequence shown here is derived from an EMBL/GenBank/DDBJ whole genome shotgun (WGS) entry which is preliminary data.</text>
</comment>